<keyword evidence="1" id="KW-1185">Reference proteome</keyword>
<dbReference type="Proteomes" id="UP000887565">
    <property type="component" value="Unplaced"/>
</dbReference>
<evidence type="ECO:0000313" key="2">
    <source>
        <dbReference type="WBParaSite" id="nRc.2.0.1.t24298-RA"/>
    </source>
</evidence>
<proteinExistence type="predicted"/>
<organism evidence="1 2">
    <name type="scientific">Romanomermis culicivorax</name>
    <name type="common">Nematode worm</name>
    <dbReference type="NCBI Taxonomy" id="13658"/>
    <lineage>
        <taxon>Eukaryota</taxon>
        <taxon>Metazoa</taxon>
        <taxon>Ecdysozoa</taxon>
        <taxon>Nematoda</taxon>
        <taxon>Enoplea</taxon>
        <taxon>Dorylaimia</taxon>
        <taxon>Mermithida</taxon>
        <taxon>Mermithoidea</taxon>
        <taxon>Mermithidae</taxon>
        <taxon>Romanomermis</taxon>
    </lineage>
</organism>
<dbReference type="WBParaSite" id="nRc.2.0.1.t24298-RA">
    <property type="protein sequence ID" value="nRc.2.0.1.t24298-RA"/>
    <property type="gene ID" value="nRc.2.0.1.g24298"/>
</dbReference>
<dbReference type="AlphaFoldDB" id="A0A915JCR1"/>
<sequence>MLMPLLTLAPNVQCCCPALLNKLLTNNRFHSPSVKKSKWPMEPSSSPMVSLLLQWNLPFENIAACDKVLEEIAEEERVSFCDDKSDTFSQVEEIEAEQLVGHPSPSLYQTPPWPMEVTELAEPIFLIAQASITTSLNCQQWVTGTIFPSTSASIPHLIFQPLTNNQVAIELPVETVIVNITILTNGYYLGPHGISSPPPHHQTPMVRCHNFSIVKLWPNSSP</sequence>
<name>A0A915JCR1_ROMCU</name>
<evidence type="ECO:0000313" key="1">
    <source>
        <dbReference type="Proteomes" id="UP000887565"/>
    </source>
</evidence>
<reference evidence="2" key="1">
    <citation type="submission" date="2022-11" db="UniProtKB">
        <authorList>
            <consortium name="WormBaseParasite"/>
        </authorList>
    </citation>
    <scope>IDENTIFICATION</scope>
</reference>
<protein>
    <submittedName>
        <fullName evidence="2">Uncharacterized protein</fullName>
    </submittedName>
</protein>
<accession>A0A915JCR1</accession>